<dbReference type="GO" id="GO:0051707">
    <property type="term" value="P:response to other organism"/>
    <property type="evidence" value="ECO:0007669"/>
    <property type="project" value="UniProtKB-ARBA"/>
</dbReference>
<dbReference type="Pfam" id="PF18052">
    <property type="entry name" value="Rx_N"/>
    <property type="match status" value="1"/>
</dbReference>
<dbReference type="InterPro" id="IPR032675">
    <property type="entry name" value="LRR_dom_sf"/>
</dbReference>
<dbReference type="InterPro" id="IPR056789">
    <property type="entry name" value="LRR_R13L1-DRL21"/>
</dbReference>
<reference evidence="11 12" key="1">
    <citation type="submission" date="2019-06" db="EMBL/GenBank/DDBJ databases">
        <title>WGS assembly of Gossypium darwinii.</title>
        <authorList>
            <person name="Chen Z.J."/>
            <person name="Sreedasyam A."/>
            <person name="Ando A."/>
            <person name="Song Q."/>
            <person name="De L."/>
            <person name="Hulse-Kemp A."/>
            <person name="Ding M."/>
            <person name="Ye W."/>
            <person name="Kirkbride R."/>
            <person name="Jenkins J."/>
            <person name="Plott C."/>
            <person name="Lovell J."/>
            <person name="Lin Y.-M."/>
            <person name="Vaughn R."/>
            <person name="Liu B."/>
            <person name="Li W."/>
            <person name="Simpson S."/>
            <person name="Scheffler B."/>
            <person name="Saski C."/>
            <person name="Grover C."/>
            <person name="Hu G."/>
            <person name="Conover J."/>
            <person name="Carlson J."/>
            <person name="Shu S."/>
            <person name="Boston L."/>
            <person name="Williams M."/>
            <person name="Peterson D."/>
            <person name="Mcgee K."/>
            <person name="Jones D."/>
            <person name="Wendel J."/>
            <person name="Stelly D."/>
            <person name="Grimwood J."/>
            <person name="Schmutz J."/>
        </authorList>
    </citation>
    <scope>NUCLEOTIDE SEQUENCE [LARGE SCALE GENOMIC DNA]</scope>
    <source>
        <strain evidence="11">1808015.09</strain>
    </source>
</reference>
<evidence type="ECO:0000313" key="11">
    <source>
        <dbReference type="EMBL" id="TYG96713.1"/>
    </source>
</evidence>
<keyword evidence="12" id="KW-1185">Reference proteome</keyword>
<dbReference type="PANTHER" id="PTHR36766:SF51">
    <property type="entry name" value="DISEASE RESISTANCE RPP13-LIKE PROTEIN 1"/>
    <property type="match status" value="1"/>
</dbReference>
<dbReference type="SUPFAM" id="SSF52058">
    <property type="entry name" value="L domain-like"/>
    <property type="match status" value="3"/>
</dbReference>
<protein>
    <recommendedName>
        <fullName evidence="13">Disease resistance RPP13-like protein 1</fullName>
    </recommendedName>
</protein>
<evidence type="ECO:0008006" key="13">
    <source>
        <dbReference type="Google" id="ProtNLM"/>
    </source>
</evidence>
<feature type="domain" description="NB-ARC" evidence="7">
    <location>
        <begin position="183"/>
        <end position="305"/>
    </location>
</feature>
<evidence type="ECO:0000256" key="1">
    <source>
        <dbReference type="ARBA" id="ARBA00022614"/>
    </source>
</evidence>
<keyword evidence="1" id="KW-0433">Leucine-rich repeat</keyword>
<dbReference type="Gene3D" id="1.20.5.4130">
    <property type="match status" value="1"/>
</dbReference>
<proteinExistence type="predicted"/>
<dbReference type="Gene3D" id="3.80.10.10">
    <property type="entry name" value="Ribonuclease Inhibitor"/>
    <property type="match status" value="3"/>
</dbReference>
<dbReference type="EMBL" id="CM017698">
    <property type="protein sequence ID" value="TYG96713.1"/>
    <property type="molecule type" value="Genomic_DNA"/>
</dbReference>
<feature type="domain" description="R13L1/DRL21-like LRR repeat region" evidence="10">
    <location>
        <begin position="647"/>
        <end position="773"/>
    </location>
</feature>
<feature type="domain" description="Disease resistance protein winged helix" evidence="9">
    <location>
        <begin position="392"/>
        <end position="459"/>
    </location>
</feature>
<keyword evidence="4" id="KW-0611">Plant defense</keyword>
<dbReference type="PANTHER" id="PTHR36766">
    <property type="entry name" value="PLANT BROAD-SPECTRUM MILDEW RESISTANCE PROTEIN RPW8"/>
    <property type="match status" value="1"/>
</dbReference>
<dbReference type="InterPro" id="IPR041118">
    <property type="entry name" value="Rx_N"/>
</dbReference>
<evidence type="ECO:0000259" key="9">
    <source>
        <dbReference type="Pfam" id="PF23559"/>
    </source>
</evidence>
<feature type="chain" id="PRO_5023111907" description="Disease resistance RPP13-like protein 1" evidence="6">
    <location>
        <begin position="19"/>
        <end position="1313"/>
    </location>
</feature>
<sequence>MSVIGEAALFVFLELLGGKLLDSALNFVADHKQLHSQLKQWKSILPDVQAVLDDAEEKQIKNEGVKKWLEDLQDLAYDVDDILDEFAYEELPSTSKVRKLIPTCCTGSNFTPTSFLFKNSMIPKVKEITDRLNSLTTRRSSLGLSDILSQAPTSKGKLLQPRLQPTSVVDGAVEYVGRHKEKKEMIELLKGDTSNGVSVLSIVGMGGMGKTTLAQLVYNDATINQSFDHKAWVCVSDHFDAVNITCIILKSIDPDSRHENDLNLLQVKLKEKFLLVLDDIWNENYNDWTILRSPFRAGTHIIVTTPFHLDKLSDDDCLSIFTQHALKARNFDGHLQFKEIGEKIVRRCNGIPLAAKAIGSLLRTQCGIIPALRLSYHHLPSYLKRCFAYCSILPKDYEFKEEEIILLWRAEGLLQQKAMPQIKYLGNQYFQDLVSRSFFQTSSKDKSRFVMHDLINDLAQVVAGEICSKLEGDKKWKFSNRTRHSSYIVGSYDTVKKFEAFDQVNSLRTFLPLNMSVRWPYLTNVVLADLLPRLGYLRMLSLSGYKITELPDVFENLKHLRYLKFSNTHIKCLPDSLCTLYHLETLLLNRCSKLQRLPSKMENLVNLHYLDIRGANSIERMPFGIDKLTKLQRLTDFIIGEGDGCHIRDLKYLSNLRGDFRLSGLENVNGEDAGEAKLIEKQGIDRLVLHWSEKFEKASRNKEFQEWVLDSLRPPKKIEHLVIQNYGGAKFSTWIADSSFKNKLSLELRNCKNCKSLPSIGRLLLLKDLSISSLDQVHKIGAELFGENQSNAFASLESLCFDNMLNWEEWDLCEDDEQVSKFPSLCKLSIKRCPVLLGRLPTILQSLQKLVIYECSRLVASISSFHLLCELSIAGCEELVDEGSLSVQKVTSLKHVSLSNISKFNILEERIMLRFANSKTFYISGWKELGSLSQIGLRLVGHRFITIAYCPQLVSLETEEILQLDKIPGVESLEIRGCERLNRLPEVLLAFLFITRIKLQNYPGLVCFAESNFPPALKELKIEYCVNLQYLVDEKENNNKSMSSNTLWLSSRDDICNRLQHLEIQSCPKLRSLFLNAKLPVMLKHIKIRRCRVLQCIARDFYETTDLENMLSHLQEIRLFSFSNLVSFEESGLPTTNLRAFRIEDCENFGVLPKCIHHFTSLRKLKVWKCSADISFPEESFPNNLTSLKISNTPKIYTSLVQWGFNRLTSLQKLKISGEGCSSVMSFPEEGIGRMLPPSLTSIRIHNFENLEFRCSKGFQHLTSLPQLHIYDCPKLTSLPEKDMLLSLEQLHISNYPLLEEGREVQDCPYTFR</sequence>
<dbReference type="GO" id="GO:0005524">
    <property type="term" value="F:ATP binding"/>
    <property type="evidence" value="ECO:0007669"/>
    <property type="project" value="UniProtKB-KW"/>
</dbReference>
<dbReference type="Gene3D" id="1.10.10.10">
    <property type="entry name" value="Winged helix-like DNA-binding domain superfamily/Winged helix DNA-binding domain"/>
    <property type="match status" value="1"/>
</dbReference>
<evidence type="ECO:0000259" key="7">
    <source>
        <dbReference type="Pfam" id="PF00931"/>
    </source>
</evidence>
<evidence type="ECO:0000256" key="4">
    <source>
        <dbReference type="ARBA" id="ARBA00022821"/>
    </source>
</evidence>
<dbReference type="Pfam" id="PF23559">
    <property type="entry name" value="WHD_DRP"/>
    <property type="match status" value="1"/>
</dbReference>
<dbReference type="InterPro" id="IPR038005">
    <property type="entry name" value="RX-like_CC"/>
</dbReference>
<dbReference type="InterPro" id="IPR036388">
    <property type="entry name" value="WH-like_DNA-bd_sf"/>
</dbReference>
<dbReference type="GO" id="GO:0006952">
    <property type="term" value="P:defense response"/>
    <property type="evidence" value="ECO:0007669"/>
    <property type="project" value="UniProtKB-KW"/>
</dbReference>
<keyword evidence="3" id="KW-0547">Nucleotide-binding</keyword>
<dbReference type="Pfam" id="PF25019">
    <property type="entry name" value="LRR_R13L1-DRL21"/>
    <property type="match status" value="1"/>
</dbReference>
<dbReference type="InterPro" id="IPR058922">
    <property type="entry name" value="WHD_DRP"/>
</dbReference>
<organism evidence="11 12">
    <name type="scientific">Gossypium darwinii</name>
    <name type="common">Darwin's cotton</name>
    <name type="synonym">Gossypium barbadense var. darwinii</name>
    <dbReference type="NCBI Taxonomy" id="34276"/>
    <lineage>
        <taxon>Eukaryota</taxon>
        <taxon>Viridiplantae</taxon>
        <taxon>Streptophyta</taxon>
        <taxon>Embryophyta</taxon>
        <taxon>Tracheophyta</taxon>
        <taxon>Spermatophyta</taxon>
        <taxon>Magnoliopsida</taxon>
        <taxon>eudicotyledons</taxon>
        <taxon>Gunneridae</taxon>
        <taxon>Pentapetalae</taxon>
        <taxon>rosids</taxon>
        <taxon>malvids</taxon>
        <taxon>Malvales</taxon>
        <taxon>Malvaceae</taxon>
        <taxon>Malvoideae</taxon>
        <taxon>Gossypium</taxon>
    </lineage>
</organism>
<evidence type="ECO:0000259" key="8">
    <source>
        <dbReference type="Pfam" id="PF18052"/>
    </source>
</evidence>
<dbReference type="InterPro" id="IPR027417">
    <property type="entry name" value="P-loop_NTPase"/>
</dbReference>
<feature type="signal peptide" evidence="6">
    <location>
        <begin position="1"/>
        <end position="18"/>
    </location>
</feature>
<gene>
    <name evidence="11" type="ORF">ES288_A11G374000v1</name>
</gene>
<dbReference type="Gene3D" id="3.40.50.300">
    <property type="entry name" value="P-loop containing nucleotide triphosphate hydrolases"/>
    <property type="match status" value="1"/>
</dbReference>
<dbReference type="GO" id="GO:0043531">
    <property type="term" value="F:ADP binding"/>
    <property type="evidence" value="ECO:0007669"/>
    <property type="project" value="InterPro"/>
</dbReference>
<accession>A0A5D2ESY9</accession>
<evidence type="ECO:0000256" key="6">
    <source>
        <dbReference type="SAM" id="SignalP"/>
    </source>
</evidence>
<evidence type="ECO:0000256" key="5">
    <source>
        <dbReference type="ARBA" id="ARBA00022840"/>
    </source>
</evidence>
<dbReference type="Pfam" id="PF00931">
    <property type="entry name" value="NB-ARC"/>
    <property type="match status" value="1"/>
</dbReference>
<dbReference type="CDD" id="cd14798">
    <property type="entry name" value="RX-CC_like"/>
    <property type="match status" value="1"/>
</dbReference>
<feature type="domain" description="Disease resistance N-terminal" evidence="8">
    <location>
        <begin position="13"/>
        <end position="98"/>
    </location>
</feature>
<evidence type="ECO:0000313" key="12">
    <source>
        <dbReference type="Proteomes" id="UP000323506"/>
    </source>
</evidence>
<keyword evidence="6" id="KW-0732">Signal</keyword>
<dbReference type="SUPFAM" id="SSF52540">
    <property type="entry name" value="P-loop containing nucleoside triphosphate hydrolases"/>
    <property type="match status" value="1"/>
</dbReference>
<dbReference type="Proteomes" id="UP000323506">
    <property type="component" value="Chromosome A11"/>
</dbReference>
<evidence type="ECO:0000256" key="2">
    <source>
        <dbReference type="ARBA" id="ARBA00022737"/>
    </source>
</evidence>
<name>A0A5D2ESY9_GOSDA</name>
<evidence type="ECO:0000259" key="10">
    <source>
        <dbReference type="Pfam" id="PF25019"/>
    </source>
</evidence>
<dbReference type="PRINTS" id="PR00364">
    <property type="entry name" value="DISEASERSIST"/>
</dbReference>
<evidence type="ECO:0000256" key="3">
    <source>
        <dbReference type="ARBA" id="ARBA00022741"/>
    </source>
</evidence>
<keyword evidence="5" id="KW-0067">ATP-binding</keyword>
<dbReference type="InterPro" id="IPR002182">
    <property type="entry name" value="NB-ARC"/>
</dbReference>
<keyword evidence="2" id="KW-0677">Repeat</keyword>